<dbReference type="Pfam" id="PF12680">
    <property type="entry name" value="SnoaL_2"/>
    <property type="match status" value="1"/>
</dbReference>
<dbReference type="Gene3D" id="3.10.450.50">
    <property type="match status" value="1"/>
</dbReference>
<dbReference type="KEGG" id="care:LT85_4565"/>
<dbReference type="EMBL" id="CP009962">
    <property type="protein sequence ID" value="AIY43723.1"/>
    <property type="molecule type" value="Genomic_DNA"/>
</dbReference>
<keyword evidence="3" id="KW-1185">Reference proteome</keyword>
<sequence length="140" mass="16204">MATLARVVYFFEHLSPDNLLELPLVYADDAWFKDPFNEVKGLAEIGRIFAHMFVQADSARFVVTSQLAQDQAAFLTWDFEFKMKRFSMAPQSIRGATHLHFNDAGLVTYHRDYWDAAEELYEKLPLLSGLMRILKRAARN</sequence>
<proteinExistence type="predicted"/>
<reference evidence="3" key="1">
    <citation type="journal article" date="2014" name="Soil Biol. Biochem.">
        <title>Structure and function of bacterial communities in ageing soils: Insights from the Mendocino ecological staircase.</title>
        <authorList>
            <person name="Uroz S."/>
            <person name="Tech J.J."/>
            <person name="Sawaya N.A."/>
            <person name="Frey-Klett P."/>
            <person name="Leveau J.H.J."/>
        </authorList>
    </citation>
    <scope>NUCLEOTIDE SEQUENCE [LARGE SCALE GENOMIC DNA]</scope>
    <source>
        <strain evidence="3">Cal35</strain>
    </source>
</reference>
<dbReference type="AlphaFoldDB" id="A0A0A1FG60"/>
<evidence type="ECO:0000259" key="1">
    <source>
        <dbReference type="Pfam" id="PF12680"/>
    </source>
</evidence>
<name>A0A0A1FG60_9BURK</name>
<evidence type="ECO:0000313" key="3">
    <source>
        <dbReference type="Proteomes" id="UP000030302"/>
    </source>
</evidence>
<dbReference type="STRING" id="279058.LT85_4565"/>
<dbReference type="SUPFAM" id="SSF54427">
    <property type="entry name" value="NTF2-like"/>
    <property type="match status" value="1"/>
</dbReference>
<gene>
    <name evidence="2" type="ORF">LT85_4565</name>
</gene>
<dbReference type="InterPro" id="IPR037401">
    <property type="entry name" value="SnoaL-like"/>
</dbReference>
<accession>A0A0A1FG60</accession>
<evidence type="ECO:0000313" key="2">
    <source>
        <dbReference type="EMBL" id="AIY43723.1"/>
    </source>
</evidence>
<protein>
    <submittedName>
        <fullName evidence="2">Putative transcriptional regulator</fullName>
    </submittedName>
</protein>
<organism evidence="2 3">
    <name type="scientific">Collimonas arenae</name>
    <dbReference type="NCBI Taxonomy" id="279058"/>
    <lineage>
        <taxon>Bacteria</taxon>
        <taxon>Pseudomonadati</taxon>
        <taxon>Pseudomonadota</taxon>
        <taxon>Betaproteobacteria</taxon>
        <taxon>Burkholderiales</taxon>
        <taxon>Oxalobacteraceae</taxon>
        <taxon>Collimonas</taxon>
    </lineage>
</organism>
<dbReference type="HOGENOM" id="CLU_122429_1_0_4"/>
<dbReference type="InterPro" id="IPR032710">
    <property type="entry name" value="NTF2-like_dom_sf"/>
</dbReference>
<feature type="domain" description="SnoaL-like" evidence="1">
    <location>
        <begin position="9"/>
        <end position="110"/>
    </location>
</feature>
<dbReference type="Proteomes" id="UP000030302">
    <property type="component" value="Chromosome"/>
</dbReference>